<feature type="region of interest" description="Disordered" evidence="1">
    <location>
        <begin position="24"/>
        <end position="60"/>
    </location>
</feature>
<evidence type="ECO:0000313" key="3">
    <source>
        <dbReference type="EMBL" id="KAF7419663.1"/>
    </source>
</evidence>
<dbReference type="RefSeq" id="XP_036626517.1">
    <property type="nucleotide sequence ID" value="XM_036771896.1"/>
</dbReference>
<dbReference type="GeneID" id="59372096"/>
<dbReference type="Pfam" id="PF20153">
    <property type="entry name" value="DUF6535"/>
    <property type="match status" value="1"/>
</dbReference>
<dbReference type="AlphaFoldDB" id="A0A8H7DP18"/>
<gene>
    <name evidence="3" type="ORF">PC9H_002255</name>
</gene>
<accession>A0A8H7DP18</accession>
<comment type="caution">
    <text evidence="3">The sequence shown here is derived from an EMBL/GenBank/DDBJ whole genome shotgun (WGS) entry which is preliminary data.</text>
</comment>
<dbReference type="InterPro" id="IPR045338">
    <property type="entry name" value="DUF6535"/>
</dbReference>
<evidence type="ECO:0000259" key="2">
    <source>
        <dbReference type="Pfam" id="PF20153"/>
    </source>
</evidence>
<name>A0A8H7DP18_PLEOS</name>
<dbReference type="Proteomes" id="UP000623687">
    <property type="component" value="Unassembled WGS sequence"/>
</dbReference>
<evidence type="ECO:0000313" key="4">
    <source>
        <dbReference type="Proteomes" id="UP000623687"/>
    </source>
</evidence>
<dbReference type="OrthoDB" id="3235960at2759"/>
<feature type="domain" description="DUF6535" evidence="2">
    <location>
        <begin position="112"/>
        <end position="177"/>
    </location>
</feature>
<reference evidence="3" key="1">
    <citation type="submission" date="2019-07" db="EMBL/GenBank/DDBJ databases">
        <authorList>
            <person name="Palmer J.M."/>
        </authorList>
    </citation>
    <scope>NUCLEOTIDE SEQUENCE</scope>
    <source>
        <strain evidence="3">PC9</strain>
    </source>
</reference>
<proteinExistence type="predicted"/>
<evidence type="ECO:0000256" key="1">
    <source>
        <dbReference type="SAM" id="MobiDB-lite"/>
    </source>
</evidence>
<organism evidence="3 4">
    <name type="scientific">Pleurotus ostreatus</name>
    <name type="common">Oyster mushroom</name>
    <name type="synonym">White-rot fungus</name>
    <dbReference type="NCBI Taxonomy" id="5322"/>
    <lineage>
        <taxon>Eukaryota</taxon>
        <taxon>Fungi</taxon>
        <taxon>Dikarya</taxon>
        <taxon>Basidiomycota</taxon>
        <taxon>Agaricomycotina</taxon>
        <taxon>Agaricomycetes</taxon>
        <taxon>Agaricomycetidae</taxon>
        <taxon>Agaricales</taxon>
        <taxon>Pleurotineae</taxon>
        <taxon>Pleurotaceae</taxon>
        <taxon>Pleurotus</taxon>
    </lineage>
</organism>
<feature type="compositionally biased region" description="Basic and acidic residues" evidence="1">
    <location>
        <begin position="33"/>
        <end position="46"/>
    </location>
</feature>
<protein>
    <recommendedName>
        <fullName evidence="2">DUF6535 domain-containing protein</fullName>
    </recommendedName>
</protein>
<keyword evidence="4" id="KW-1185">Reference proteome</keyword>
<sequence>MSATSSEPDILLSRRLIVDEGAEVMANVPDDSTGVHEEARDKESLRDNPPVTETSTASHEMQGRLLHASTIDRATRVCLPPPIISVGDPCDYEHIFPEDPMYHELDENACVWRVYMEEAAEFDADMFVKAADGLDALLVFAGLFSAVLTTFVVQTSQALSTDAVSASLLTELVAIQRAIAGGTSGL</sequence>
<dbReference type="VEuPathDB" id="FungiDB:PC9H_002255"/>
<dbReference type="EMBL" id="JACETU010000010">
    <property type="protein sequence ID" value="KAF7419663.1"/>
    <property type="molecule type" value="Genomic_DNA"/>
</dbReference>